<dbReference type="EMBL" id="JAABOE010000078">
    <property type="protein sequence ID" value="KAF3169700.1"/>
    <property type="molecule type" value="Genomic_DNA"/>
</dbReference>
<name>A0A6G1M0V1_ORBOL</name>
<dbReference type="Proteomes" id="UP000483672">
    <property type="component" value="Unassembled WGS sequence"/>
</dbReference>
<evidence type="ECO:0000313" key="4">
    <source>
        <dbReference type="Proteomes" id="UP000472727"/>
    </source>
</evidence>
<reference evidence="4 5" key="1">
    <citation type="submission" date="2019-06" db="EMBL/GenBank/DDBJ databases">
        <authorList>
            <person name="Palmer J.M."/>
        </authorList>
    </citation>
    <scope>NUCLEOTIDE SEQUENCE [LARGE SCALE GENOMIC DNA]</scope>
    <source>
        <strain evidence="3 4">TWF106</strain>
        <strain evidence="2 6">TWF191</strain>
        <strain evidence="1 5">TWF788</strain>
    </source>
</reference>
<dbReference type="EMBL" id="WIPF01000082">
    <property type="protein sequence ID" value="KAF3212466.1"/>
    <property type="molecule type" value="Genomic_DNA"/>
</dbReference>
<accession>A0A6G1M0V1</accession>
<evidence type="ECO:0000313" key="6">
    <source>
        <dbReference type="Proteomes" id="UP000483672"/>
    </source>
</evidence>
<evidence type="ECO:0000313" key="2">
    <source>
        <dbReference type="EMBL" id="KAF3212466.1"/>
    </source>
</evidence>
<evidence type="ECO:0000313" key="5">
    <source>
        <dbReference type="Proteomes" id="UP000479691"/>
    </source>
</evidence>
<organism evidence="2 6">
    <name type="scientific">Orbilia oligospora</name>
    <name type="common">Nematode-trapping fungus</name>
    <name type="synonym">Arthrobotrys oligospora</name>
    <dbReference type="NCBI Taxonomy" id="2813651"/>
    <lineage>
        <taxon>Eukaryota</taxon>
        <taxon>Fungi</taxon>
        <taxon>Dikarya</taxon>
        <taxon>Ascomycota</taxon>
        <taxon>Pezizomycotina</taxon>
        <taxon>Orbiliomycetes</taxon>
        <taxon>Orbiliales</taxon>
        <taxon>Orbiliaceae</taxon>
        <taxon>Orbilia</taxon>
    </lineage>
</organism>
<dbReference type="AlphaFoldDB" id="A0A6G1M0V1"/>
<evidence type="ECO:0000313" key="1">
    <source>
        <dbReference type="EMBL" id="KAF3169700.1"/>
    </source>
</evidence>
<dbReference type="Proteomes" id="UP000472727">
    <property type="component" value="Unassembled WGS sequence"/>
</dbReference>
<dbReference type="EMBL" id="WIWS01000027">
    <property type="protein sequence ID" value="KAF3222021.1"/>
    <property type="molecule type" value="Genomic_DNA"/>
</dbReference>
<proteinExistence type="predicted"/>
<gene>
    <name evidence="3" type="ORF">TWF106_005799</name>
    <name evidence="2" type="ORF">TWF191_010466</name>
    <name evidence="1" type="ORF">TWF788_010375</name>
</gene>
<evidence type="ECO:0000313" key="3">
    <source>
        <dbReference type="EMBL" id="KAF3222021.1"/>
    </source>
</evidence>
<dbReference type="Proteomes" id="UP000479691">
    <property type="component" value="Unassembled WGS sequence"/>
</dbReference>
<comment type="caution">
    <text evidence="2">The sequence shown here is derived from an EMBL/GenBank/DDBJ whole genome shotgun (WGS) entry which is preliminary data.</text>
</comment>
<protein>
    <submittedName>
        <fullName evidence="2">Uncharacterized protein</fullName>
    </submittedName>
</protein>
<sequence length="199" mass="23077">MSSELYLAKLEVQTALEAAKSYQRNFALSLWVHILDTEFPREDGTWFISYRLHPRIMSYRLVPQWRRWTHSPGVVATRCYLLVIIWPYISYEFGKHRKFGDDAREAILLVMTLSPGADIGEHHITIAAVSEMAVEFWEWTGRENGRPDLKRLVVGDGDEERKISGPLHVVDDAEKVHKMLRHVRERAESMVDTDGIAWS</sequence>